<evidence type="ECO:0000313" key="2">
    <source>
        <dbReference type="Proteomes" id="UP000789570"/>
    </source>
</evidence>
<evidence type="ECO:0000313" key="1">
    <source>
        <dbReference type="EMBL" id="CAG8729799.1"/>
    </source>
</evidence>
<protein>
    <submittedName>
        <fullName evidence="1">16891_t:CDS:1</fullName>
    </submittedName>
</protein>
<gene>
    <name evidence="1" type="ORF">FCALED_LOCUS14910</name>
</gene>
<accession>A0A9N9IBF2</accession>
<keyword evidence="2" id="KW-1185">Reference proteome</keyword>
<dbReference type="Proteomes" id="UP000789570">
    <property type="component" value="Unassembled WGS sequence"/>
</dbReference>
<dbReference type="EMBL" id="CAJVPQ010011996">
    <property type="protein sequence ID" value="CAG8729799.1"/>
    <property type="molecule type" value="Genomic_DNA"/>
</dbReference>
<proteinExistence type="predicted"/>
<reference evidence="1" key="1">
    <citation type="submission" date="2021-06" db="EMBL/GenBank/DDBJ databases">
        <authorList>
            <person name="Kallberg Y."/>
            <person name="Tangrot J."/>
            <person name="Rosling A."/>
        </authorList>
    </citation>
    <scope>NUCLEOTIDE SEQUENCE</scope>
    <source>
        <strain evidence="1">UK204</strain>
    </source>
</reference>
<sequence>MASSQEGLLTVRPDEYRCIFDKDPGLTSYRGGGLLSRRFIDS</sequence>
<feature type="non-terminal residue" evidence="1">
    <location>
        <position position="42"/>
    </location>
</feature>
<dbReference type="AlphaFoldDB" id="A0A9N9IBF2"/>
<comment type="caution">
    <text evidence="1">The sequence shown here is derived from an EMBL/GenBank/DDBJ whole genome shotgun (WGS) entry which is preliminary data.</text>
</comment>
<organism evidence="1 2">
    <name type="scientific">Funneliformis caledonium</name>
    <dbReference type="NCBI Taxonomy" id="1117310"/>
    <lineage>
        <taxon>Eukaryota</taxon>
        <taxon>Fungi</taxon>
        <taxon>Fungi incertae sedis</taxon>
        <taxon>Mucoromycota</taxon>
        <taxon>Glomeromycotina</taxon>
        <taxon>Glomeromycetes</taxon>
        <taxon>Glomerales</taxon>
        <taxon>Glomeraceae</taxon>
        <taxon>Funneliformis</taxon>
    </lineage>
</organism>
<name>A0A9N9IBF2_9GLOM</name>